<keyword evidence="10" id="KW-1015">Disulfide bond</keyword>
<dbReference type="EMBL" id="MK249057">
    <property type="protein sequence ID" value="QGW45471.1"/>
    <property type="molecule type" value="mRNA"/>
</dbReference>
<dbReference type="GO" id="GO:0007608">
    <property type="term" value="P:sensory perception of smell"/>
    <property type="evidence" value="ECO:0007669"/>
    <property type="project" value="UniProtKB-KW"/>
</dbReference>
<dbReference type="GO" id="GO:0005886">
    <property type="term" value="C:plasma membrane"/>
    <property type="evidence" value="ECO:0007669"/>
    <property type="project" value="UniProtKB-SubCell"/>
</dbReference>
<dbReference type="PRINTS" id="PR01609">
    <property type="entry name" value="CD36FAMILY"/>
</dbReference>
<evidence type="ECO:0000256" key="13">
    <source>
        <dbReference type="ARBA" id="ARBA00040646"/>
    </source>
</evidence>
<evidence type="ECO:0000313" key="15">
    <source>
        <dbReference type="EMBL" id="QGW45471.1"/>
    </source>
</evidence>
<keyword evidence="7" id="KW-0552">Olfaction</keyword>
<keyword evidence="9 14" id="KW-0472">Membrane</keyword>
<evidence type="ECO:0000256" key="14">
    <source>
        <dbReference type="SAM" id="Phobius"/>
    </source>
</evidence>
<dbReference type="GO" id="GO:0005737">
    <property type="term" value="C:cytoplasm"/>
    <property type="evidence" value="ECO:0007669"/>
    <property type="project" value="TreeGrafter"/>
</dbReference>
<sequence length="533" mass="60920">MKLLDKIPKKLTVKKWLMISVGLVFTGAIFAFTKPVILQGIIRWMYVAKPGHYIRWKHESKQKMTYKLYIWNITNPVEFEAGKQKPKFKEVGPYVFNQYKRKVNSQDNELDDTVSFNYWNIYFFNPSKSLPLTGDEMIFTFNTVITAGMAKIVLEAPHLTQTAIESINDIFKSPNTMLLHMKAIDFIDKGIEIDCHQTSIAAKVACKALQKHKGLRMVNNDNELLRYRWFDHINDTVQGRYTVLRGSRNIQDVGRVIAINGEALLSVYKQNYKCNLINGTDKMFFPPFQEKSDVLWIHAESACKSFPLRFKKMKRKRGITTAYKFVDLADPLLNPACECNKFSGCVDKGTMDLSACVDFYVSLSQPHFSTADEKLRQQVDGMYPDPKFHESGIYFDLLSSGPILAYERFQINFLVKKIPEYPLFSKLPGDLWMPLLWYEESFSMPLMDLGLVVGSTISKLTGVVTGYILLLMGLIGCNILLVTHLQQHLKVLPAVTLVKSADDPEQSQGATRFKKAVNDVMNKFVRGKNSQKS</sequence>
<evidence type="ECO:0000256" key="8">
    <source>
        <dbReference type="ARBA" id="ARBA00022989"/>
    </source>
</evidence>
<dbReference type="GO" id="GO:0005044">
    <property type="term" value="F:scavenger receptor activity"/>
    <property type="evidence" value="ECO:0007669"/>
    <property type="project" value="TreeGrafter"/>
</dbReference>
<dbReference type="AlphaFoldDB" id="A0A6B9CAE8"/>
<accession>A0A6B9CAE8</accession>
<evidence type="ECO:0000256" key="2">
    <source>
        <dbReference type="ARBA" id="ARBA00004651"/>
    </source>
</evidence>
<comment type="function">
    <text evidence="1">Plays an olfactory role that is not restricted to pheromone sensitivity.</text>
</comment>
<evidence type="ECO:0000256" key="12">
    <source>
        <dbReference type="ARBA" id="ARBA00023180"/>
    </source>
</evidence>
<keyword evidence="8 14" id="KW-1133">Transmembrane helix</keyword>
<feature type="transmembrane region" description="Helical" evidence="14">
    <location>
        <begin position="16"/>
        <end position="33"/>
    </location>
</feature>
<reference evidence="15" key="1">
    <citation type="submission" date="2018-11" db="EMBL/GenBank/DDBJ databases">
        <authorList>
            <person name="Zhao Y."/>
            <person name="Mu W."/>
            <person name="Zhou C."/>
        </authorList>
    </citation>
    <scope>NUCLEOTIDE SEQUENCE</scope>
</reference>
<dbReference type="PANTHER" id="PTHR11923">
    <property type="entry name" value="SCAVENGER RECEPTOR CLASS B TYPE-1 SR-B1"/>
    <property type="match status" value="1"/>
</dbReference>
<dbReference type="PANTHER" id="PTHR11923:SF69">
    <property type="entry name" value="SENSORY NEURON MEMBRANE PROTEIN 1"/>
    <property type="match status" value="1"/>
</dbReference>
<proteinExistence type="evidence at transcript level"/>
<evidence type="ECO:0000256" key="9">
    <source>
        <dbReference type="ARBA" id="ARBA00023136"/>
    </source>
</evidence>
<name>A0A6B9CAE8_9DIPT</name>
<comment type="subcellular location">
    <subcellularLocation>
        <location evidence="2">Cell membrane</location>
        <topology evidence="2">Multi-pass membrane protein</topology>
    </subcellularLocation>
</comment>
<organism evidence="15">
    <name type="scientific">Bradysia odoriphaga</name>
    <dbReference type="NCBI Taxonomy" id="1564500"/>
    <lineage>
        <taxon>Eukaryota</taxon>
        <taxon>Metazoa</taxon>
        <taxon>Ecdysozoa</taxon>
        <taxon>Arthropoda</taxon>
        <taxon>Hexapoda</taxon>
        <taxon>Insecta</taxon>
        <taxon>Pterygota</taxon>
        <taxon>Neoptera</taxon>
        <taxon>Endopterygota</taxon>
        <taxon>Diptera</taxon>
        <taxon>Nematocera</taxon>
        <taxon>Sciaroidea</taxon>
        <taxon>Sciaridae</taxon>
        <taxon>Bradysia</taxon>
    </lineage>
</organism>
<dbReference type="InterPro" id="IPR002159">
    <property type="entry name" value="CD36_fam"/>
</dbReference>
<feature type="transmembrane region" description="Helical" evidence="14">
    <location>
        <begin position="464"/>
        <end position="482"/>
    </location>
</feature>
<keyword evidence="4" id="KW-1003">Cell membrane</keyword>
<keyword evidence="12" id="KW-0325">Glycoprotein</keyword>
<evidence type="ECO:0000256" key="5">
    <source>
        <dbReference type="ARBA" id="ARBA00022606"/>
    </source>
</evidence>
<evidence type="ECO:0000256" key="1">
    <source>
        <dbReference type="ARBA" id="ARBA00003156"/>
    </source>
</evidence>
<keyword evidence="11" id="KW-0675">Receptor</keyword>
<keyword evidence="6 14" id="KW-0812">Transmembrane</keyword>
<keyword evidence="5" id="KW-0716">Sensory transduction</keyword>
<evidence type="ECO:0000256" key="11">
    <source>
        <dbReference type="ARBA" id="ARBA00023170"/>
    </source>
</evidence>
<protein>
    <recommendedName>
        <fullName evidence="13">Sensory neuron membrane protein 1</fullName>
    </recommendedName>
</protein>
<evidence type="ECO:0000256" key="6">
    <source>
        <dbReference type="ARBA" id="ARBA00022692"/>
    </source>
</evidence>
<evidence type="ECO:0000256" key="7">
    <source>
        <dbReference type="ARBA" id="ARBA00022725"/>
    </source>
</evidence>
<dbReference type="Pfam" id="PF01130">
    <property type="entry name" value="CD36"/>
    <property type="match status" value="1"/>
</dbReference>
<evidence type="ECO:0000256" key="4">
    <source>
        <dbReference type="ARBA" id="ARBA00022475"/>
    </source>
</evidence>
<evidence type="ECO:0000256" key="3">
    <source>
        <dbReference type="ARBA" id="ARBA00010532"/>
    </source>
</evidence>
<comment type="similarity">
    <text evidence="3">Belongs to the CD36 family.</text>
</comment>
<evidence type="ECO:0000256" key="10">
    <source>
        <dbReference type="ARBA" id="ARBA00023157"/>
    </source>
</evidence>